<protein>
    <submittedName>
        <fullName evidence="2">Predicted protein</fullName>
    </submittedName>
</protein>
<accession>D9X0A8</accession>
<sequence length="219" mass="23882">MWLGARWARLTSPGSWASSATALTTYSHNCAAGAWSHRPRTASPSPSVQKRTPLMVHDTPALLKAARAREEASAALADVQAQQPEIDDLTADVRRVCWPAWKEAPPVKTRTEQRTRTVPKTIDGNTHQVQETYTVELPVPPADRDAQALTAVTAIAGFIVLGAVVWSTVAIGALLAMVGPTWTAYMIAFVFDAAWIGCLVLEWINRYDPERARTPRKAG</sequence>
<dbReference type="Proteomes" id="UP000004184">
    <property type="component" value="Unassembled WGS sequence"/>
</dbReference>
<dbReference type="STRING" id="591159.SSQG_06010"/>
<keyword evidence="1" id="KW-0812">Transmembrane</keyword>
<proteinExistence type="predicted"/>
<dbReference type="EMBL" id="GG657757">
    <property type="protein sequence ID" value="EFL35492.1"/>
    <property type="molecule type" value="Genomic_DNA"/>
</dbReference>
<dbReference type="eggNOG" id="ENOG5030HV6">
    <property type="taxonomic scope" value="Bacteria"/>
</dbReference>
<evidence type="ECO:0000256" key="1">
    <source>
        <dbReference type="SAM" id="Phobius"/>
    </source>
</evidence>
<feature type="transmembrane region" description="Helical" evidence="1">
    <location>
        <begin position="182"/>
        <end position="204"/>
    </location>
</feature>
<dbReference type="HOGENOM" id="CLU_1260900_0_0_11"/>
<evidence type="ECO:0000313" key="2">
    <source>
        <dbReference type="EMBL" id="EFL35492.1"/>
    </source>
</evidence>
<dbReference type="AlphaFoldDB" id="D9X0A8"/>
<gene>
    <name evidence="2" type="ORF">SSQG_06010</name>
</gene>
<keyword evidence="1" id="KW-0472">Membrane</keyword>
<name>D9X0A8_STRVT</name>
<keyword evidence="3" id="KW-1185">Reference proteome</keyword>
<keyword evidence="1" id="KW-1133">Transmembrane helix</keyword>
<evidence type="ECO:0000313" key="3">
    <source>
        <dbReference type="Proteomes" id="UP000004184"/>
    </source>
</evidence>
<reference evidence="3" key="1">
    <citation type="submission" date="2009-02" db="EMBL/GenBank/DDBJ databases">
        <title>Annotation of Streptomyces viridochromogenes strain DSM 40736.</title>
        <authorList>
            <consortium name="The Broad Institute Genome Sequencing Platform"/>
            <consortium name="Broad Institute Microbial Sequencing Center"/>
            <person name="Fischbach M."/>
            <person name="Godfrey P."/>
            <person name="Ward D."/>
            <person name="Young S."/>
            <person name="Zeng Q."/>
            <person name="Koehrsen M."/>
            <person name="Alvarado L."/>
            <person name="Berlin A.M."/>
            <person name="Bochicchio J."/>
            <person name="Borenstein D."/>
            <person name="Chapman S.B."/>
            <person name="Chen Z."/>
            <person name="Engels R."/>
            <person name="Freedman E."/>
            <person name="Gellesch M."/>
            <person name="Goldberg J."/>
            <person name="Griggs A."/>
            <person name="Gujja S."/>
            <person name="Heilman E.R."/>
            <person name="Heiman D.I."/>
            <person name="Hepburn T.A."/>
            <person name="Howarth C."/>
            <person name="Jen D."/>
            <person name="Larson L."/>
            <person name="Lewis B."/>
            <person name="Mehta T."/>
            <person name="Park D."/>
            <person name="Pearson M."/>
            <person name="Richards J."/>
            <person name="Roberts A."/>
            <person name="Saif S."/>
            <person name="Shea T.D."/>
            <person name="Shenoy N."/>
            <person name="Sisk P."/>
            <person name="Stolte C."/>
            <person name="Sykes S.N."/>
            <person name="Thomson T."/>
            <person name="Walk T."/>
            <person name="White J."/>
            <person name="Yandava C."/>
            <person name="Straight P."/>
            <person name="Clardy J."/>
            <person name="Hung D."/>
            <person name="Kolter R."/>
            <person name="Mekalanos J."/>
            <person name="Walker S."/>
            <person name="Walsh C.T."/>
            <person name="Wieland-Brown L.C."/>
            <person name="Haas B."/>
            <person name="Nusbaum C."/>
            <person name="Birren B."/>
        </authorList>
    </citation>
    <scope>NUCLEOTIDE SEQUENCE [LARGE SCALE GENOMIC DNA]</scope>
    <source>
        <strain evidence="3">DSM 40736 / JCM 4977 / BCRC 1201 / Tue 494</strain>
    </source>
</reference>
<organism evidence="2 3">
    <name type="scientific">Streptomyces viridochromogenes (strain DSM 40736 / JCM 4977 / BCRC 1201 / Tue 494)</name>
    <dbReference type="NCBI Taxonomy" id="591159"/>
    <lineage>
        <taxon>Bacteria</taxon>
        <taxon>Bacillati</taxon>
        <taxon>Actinomycetota</taxon>
        <taxon>Actinomycetes</taxon>
        <taxon>Kitasatosporales</taxon>
        <taxon>Streptomycetaceae</taxon>
        <taxon>Streptomyces</taxon>
    </lineage>
</organism>
<feature type="transmembrane region" description="Helical" evidence="1">
    <location>
        <begin position="148"/>
        <end position="176"/>
    </location>
</feature>